<evidence type="ECO:0000256" key="1">
    <source>
        <dbReference type="ARBA" id="ARBA00008668"/>
    </source>
</evidence>
<sequence>MATRANVSVVAALCGLLLVLLAATEAEASRRLVPAVFVLGDSTVDVGNNNRLNITAAGRANYPHYGVDFPGSSVPTGRFSNGLNTADLLARGLGFSRSPPAYLSLATEKAVRSHMYRGINFASGGSGLSDGTGRALFGEVIPMSQQLRYFSGVVKHMTQLSGANKTASLLRKSIFVVSVGSNDMFEYSASRGDDYAFLTGLVTTYKRYITALYEMGARKLSVVSIPPLGCLPSQRLRRLQQLGTQGCFDPLNDLSLRSYPMLAAMLEELARELPGMAYSLADAYAMVAFVLDNPRTQAWSFTELEAACCGGGPFGAAYPCNQTAPVCGDRDGHLFWDANHPTQAVSLIAAQTIFAGNGTFVNPINVRDLALLVL</sequence>
<dbReference type="InterPro" id="IPR051058">
    <property type="entry name" value="GDSL_Est/Lipase"/>
</dbReference>
<evidence type="ECO:0000256" key="2">
    <source>
        <dbReference type="ARBA" id="ARBA00022801"/>
    </source>
</evidence>
<organism evidence="5 6">
    <name type="scientific">Urochloa decumbens</name>
    <dbReference type="NCBI Taxonomy" id="240449"/>
    <lineage>
        <taxon>Eukaryota</taxon>
        <taxon>Viridiplantae</taxon>
        <taxon>Streptophyta</taxon>
        <taxon>Embryophyta</taxon>
        <taxon>Tracheophyta</taxon>
        <taxon>Spermatophyta</taxon>
        <taxon>Magnoliopsida</taxon>
        <taxon>Liliopsida</taxon>
        <taxon>Poales</taxon>
        <taxon>Poaceae</taxon>
        <taxon>PACMAD clade</taxon>
        <taxon>Panicoideae</taxon>
        <taxon>Panicodae</taxon>
        <taxon>Paniceae</taxon>
        <taxon>Melinidinae</taxon>
        <taxon>Urochloa</taxon>
    </lineage>
</organism>
<dbReference type="Gene3D" id="3.40.50.1110">
    <property type="entry name" value="SGNH hydrolase"/>
    <property type="match status" value="1"/>
</dbReference>
<keyword evidence="4" id="KW-0732">Signal</keyword>
<reference evidence="5 6" key="2">
    <citation type="submission" date="2024-10" db="EMBL/GenBank/DDBJ databases">
        <authorList>
            <person name="Ryan C."/>
        </authorList>
    </citation>
    <scope>NUCLEOTIDE SEQUENCE [LARGE SCALE GENOMIC DNA]</scope>
</reference>
<proteinExistence type="inferred from homology"/>
<dbReference type="InterPro" id="IPR001087">
    <property type="entry name" value="GDSL"/>
</dbReference>
<feature type="signal peptide" evidence="4">
    <location>
        <begin position="1"/>
        <end position="28"/>
    </location>
</feature>
<evidence type="ECO:0000313" key="6">
    <source>
        <dbReference type="Proteomes" id="UP001497457"/>
    </source>
</evidence>
<dbReference type="PANTHER" id="PTHR45648:SF175">
    <property type="entry name" value="OS02G0668900 PROTEIN"/>
    <property type="match status" value="1"/>
</dbReference>
<keyword evidence="2" id="KW-0378">Hydrolase</keyword>
<dbReference type="AlphaFoldDB" id="A0ABC9CEY3"/>
<feature type="chain" id="PRO_5044877264" description="GDSL esterase/lipase" evidence="4">
    <location>
        <begin position="29"/>
        <end position="374"/>
    </location>
</feature>
<dbReference type="Proteomes" id="UP001497457">
    <property type="component" value="Chromosome 3rd"/>
</dbReference>
<reference evidence="6" key="1">
    <citation type="submission" date="2024-06" db="EMBL/GenBank/DDBJ databases">
        <authorList>
            <person name="Ryan C."/>
        </authorList>
    </citation>
    <scope>NUCLEOTIDE SEQUENCE [LARGE SCALE GENOMIC DNA]</scope>
</reference>
<dbReference type="GO" id="GO:0016042">
    <property type="term" value="P:lipid catabolic process"/>
    <property type="evidence" value="ECO:0007669"/>
    <property type="project" value="UniProtKB-KW"/>
</dbReference>
<dbReference type="EMBL" id="OZ075113">
    <property type="protein sequence ID" value="CAL5018811.1"/>
    <property type="molecule type" value="Genomic_DNA"/>
</dbReference>
<evidence type="ECO:0000313" key="5">
    <source>
        <dbReference type="EMBL" id="CAL5018811.1"/>
    </source>
</evidence>
<keyword evidence="3" id="KW-0443">Lipid metabolism</keyword>
<keyword evidence="6" id="KW-1185">Reference proteome</keyword>
<gene>
    <name evidence="5" type="ORF">URODEC1_LOCUS74376</name>
</gene>
<comment type="similarity">
    <text evidence="1">Belongs to the 'GDSL' lipolytic enzyme family.</text>
</comment>
<dbReference type="SUPFAM" id="SSF52266">
    <property type="entry name" value="SGNH hydrolase"/>
    <property type="match status" value="1"/>
</dbReference>
<dbReference type="PANTHER" id="PTHR45648">
    <property type="entry name" value="GDSL LIPASE/ACYLHYDROLASE FAMILY PROTEIN (AFU_ORTHOLOGUE AFUA_4G14700)"/>
    <property type="match status" value="1"/>
</dbReference>
<dbReference type="InterPro" id="IPR036514">
    <property type="entry name" value="SGNH_hydro_sf"/>
</dbReference>
<dbReference type="CDD" id="cd01837">
    <property type="entry name" value="SGNH_plant_lipase_like"/>
    <property type="match status" value="1"/>
</dbReference>
<dbReference type="GO" id="GO:0016787">
    <property type="term" value="F:hydrolase activity"/>
    <property type="evidence" value="ECO:0007669"/>
    <property type="project" value="UniProtKB-KW"/>
</dbReference>
<name>A0ABC9CEY3_9POAL</name>
<evidence type="ECO:0000256" key="4">
    <source>
        <dbReference type="SAM" id="SignalP"/>
    </source>
</evidence>
<protein>
    <recommendedName>
        <fullName evidence="7">GDSL esterase/lipase</fullName>
    </recommendedName>
</protein>
<dbReference type="InterPro" id="IPR035669">
    <property type="entry name" value="SGNH_plant_lipase-like"/>
</dbReference>
<accession>A0ABC9CEY3</accession>
<keyword evidence="3" id="KW-0442">Lipid degradation</keyword>
<dbReference type="Pfam" id="PF00657">
    <property type="entry name" value="Lipase_GDSL"/>
    <property type="match status" value="1"/>
</dbReference>
<evidence type="ECO:0000256" key="3">
    <source>
        <dbReference type="ARBA" id="ARBA00022963"/>
    </source>
</evidence>
<evidence type="ECO:0008006" key="7">
    <source>
        <dbReference type="Google" id="ProtNLM"/>
    </source>
</evidence>